<keyword evidence="19" id="KW-1185">Reference proteome</keyword>
<dbReference type="GO" id="GO:0046872">
    <property type="term" value="F:metal ion binding"/>
    <property type="evidence" value="ECO:0007669"/>
    <property type="project" value="UniProtKB-KW"/>
</dbReference>
<evidence type="ECO:0000259" key="17">
    <source>
        <dbReference type="SMART" id="SM00562"/>
    </source>
</evidence>
<keyword evidence="6 13" id="KW-0808">Transferase</keyword>
<evidence type="ECO:0000256" key="4">
    <source>
        <dbReference type="ARBA" id="ARBA00022490"/>
    </source>
</evidence>
<keyword evidence="8 13" id="KW-0547">Nucleotide-binding</keyword>
<dbReference type="CDD" id="cd04413">
    <property type="entry name" value="NDPk_I"/>
    <property type="match status" value="1"/>
</dbReference>
<keyword evidence="4 13" id="KW-0963">Cytoplasm</keyword>
<dbReference type="FunFam" id="3.30.70.141:FF:000003">
    <property type="entry name" value="Nucleoside diphosphate kinase"/>
    <property type="match status" value="1"/>
</dbReference>
<feature type="binding site" evidence="13 14">
    <location>
        <position position="92"/>
    </location>
    <ligand>
        <name>ATP</name>
        <dbReference type="ChEBI" id="CHEBI:30616"/>
    </ligand>
</feature>
<comment type="catalytic activity">
    <reaction evidence="13 16">
        <text>a 2'-deoxyribonucleoside 5'-diphosphate + ATP = a 2'-deoxyribonucleoside 5'-triphosphate + ADP</text>
        <dbReference type="Rhea" id="RHEA:44640"/>
        <dbReference type="ChEBI" id="CHEBI:30616"/>
        <dbReference type="ChEBI" id="CHEBI:61560"/>
        <dbReference type="ChEBI" id="CHEBI:73316"/>
        <dbReference type="ChEBI" id="CHEBI:456216"/>
        <dbReference type="EC" id="2.7.4.6"/>
    </reaction>
</comment>
<dbReference type="GO" id="GO:0006228">
    <property type="term" value="P:UTP biosynthetic process"/>
    <property type="evidence" value="ECO:0007669"/>
    <property type="project" value="UniProtKB-UniRule"/>
</dbReference>
<reference evidence="18 19" key="1">
    <citation type="journal article" date="2020" name="Pathogens">
        <title>First Whole Genome Sequence of Anaplasma platys, an Obligate Intracellular Rickettsial Pathogen of Dogs.</title>
        <authorList>
            <person name="Llanes A."/>
            <person name="Rajeev S."/>
        </authorList>
    </citation>
    <scope>NUCLEOTIDE SEQUENCE [LARGE SCALE GENOMIC DNA]</scope>
    <source>
        <strain evidence="18 19">S3</strain>
    </source>
</reference>
<evidence type="ECO:0000256" key="5">
    <source>
        <dbReference type="ARBA" id="ARBA00022553"/>
    </source>
</evidence>
<evidence type="ECO:0000256" key="3">
    <source>
        <dbReference type="ARBA" id="ARBA00017632"/>
    </source>
</evidence>
<dbReference type="HAMAP" id="MF_00451">
    <property type="entry name" value="NDP_kinase"/>
    <property type="match status" value="1"/>
</dbReference>
<dbReference type="PANTHER" id="PTHR46161">
    <property type="entry name" value="NUCLEOSIDE DIPHOSPHATE KINASE"/>
    <property type="match status" value="1"/>
</dbReference>
<keyword evidence="9 13" id="KW-0418">Kinase</keyword>
<feature type="binding site" evidence="13 14">
    <location>
        <position position="58"/>
    </location>
    <ligand>
        <name>ATP</name>
        <dbReference type="ChEBI" id="CHEBI:30616"/>
    </ligand>
</feature>
<dbReference type="SUPFAM" id="SSF54919">
    <property type="entry name" value="Nucleoside diphosphate kinase, NDK"/>
    <property type="match status" value="1"/>
</dbReference>
<dbReference type="InterPro" id="IPR001564">
    <property type="entry name" value="Nucleoside_diP_kinase"/>
</dbReference>
<keyword evidence="5 13" id="KW-0597">Phosphoprotein</keyword>
<sequence length="141" mass="15511">MIEKTLSILKPDVVGRGIVGKVISYIEAAGLRVVAQKMCTLSQRQAEEFYAIHKDRSFFPDLIKFMTSGPVVVQVLEGESAVSLYREVMGATDPMAAKAGTIRRDFAESIDANCVHGSDSLENAGKEIGFFFSEYELLDLQ</sequence>
<comment type="catalytic activity">
    <reaction evidence="13">
        <text>a ribonucleoside 5'-diphosphate + ATP = a ribonucleoside 5'-triphosphate + ADP</text>
        <dbReference type="Rhea" id="RHEA:18113"/>
        <dbReference type="ChEBI" id="CHEBI:30616"/>
        <dbReference type="ChEBI" id="CHEBI:57930"/>
        <dbReference type="ChEBI" id="CHEBI:61557"/>
        <dbReference type="ChEBI" id="CHEBI:456216"/>
        <dbReference type="EC" id="2.7.4.6"/>
    </reaction>
</comment>
<feature type="binding site" evidence="13 14">
    <location>
        <position position="86"/>
    </location>
    <ligand>
        <name>ATP</name>
        <dbReference type="ChEBI" id="CHEBI:30616"/>
    </ligand>
</feature>
<evidence type="ECO:0000256" key="1">
    <source>
        <dbReference type="ARBA" id="ARBA00008142"/>
    </source>
</evidence>
<keyword evidence="10 13" id="KW-0067">ATP-binding</keyword>
<dbReference type="PROSITE" id="PS00469">
    <property type="entry name" value="NDPK"/>
    <property type="match status" value="1"/>
</dbReference>
<comment type="subcellular location">
    <subcellularLocation>
        <location evidence="13">Cytoplasm</location>
    </subcellularLocation>
</comment>
<feature type="domain" description="Nucleoside diphosphate kinase-like" evidence="17">
    <location>
        <begin position="2"/>
        <end position="139"/>
    </location>
</feature>
<dbReference type="GO" id="GO:0005524">
    <property type="term" value="F:ATP binding"/>
    <property type="evidence" value="ECO:0007669"/>
    <property type="project" value="UniProtKB-UniRule"/>
</dbReference>
<dbReference type="Pfam" id="PF00334">
    <property type="entry name" value="NDK"/>
    <property type="match status" value="1"/>
</dbReference>
<dbReference type="KEGG" id="aplt:ANPL_04295"/>
<dbReference type="AlphaFoldDB" id="A0A858PZ76"/>
<keyword evidence="11 13" id="KW-0460">Magnesium</keyword>
<comment type="subunit">
    <text evidence="13">Homotetramer.</text>
</comment>
<gene>
    <name evidence="13 18" type="primary">ndk</name>
    <name evidence="18" type="ORF">ANPL_04295</name>
</gene>
<evidence type="ECO:0000256" key="14">
    <source>
        <dbReference type="PROSITE-ProRule" id="PRU00706"/>
    </source>
</evidence>
<evidence type="ECO:0000256" key="9">
    <source>
        <dbReference type="ARBA" id="ARBA00022777"/>
    </source>
</evidence>
<evidence type="ECO:0000256" key="12">
    <source>
        <dbReference type="ARBA" id="ARBA00023080"/>
    </source>
</evidence>
<feature type="binding site" evidence="13 14">
    <location>
        <position position="10"/>
    </location>
    <ligand>
        <name>ATP</name>
        <dbReference type="ChEBI" id="CHEBI:30616"/>
    </ligand>
</feature>
<keyword evidence="7 13" id="KW-0479">Metal-binding</keyword>
<comment type="cofactor">
    <cofactor evidence="13">
        <name>Mg(2+)</name>
        <dbReference type="ChEBI" id="CHEBI:18420"/>
    </cofactor>
</comment>
<comment type="function">
    <text evidence="13">Major role in the synthesis of nucleoside triphosphates other than ATP. The ATP gamma phosphate is transferred to the NDP beta phosphate via a ping-pong mechanism, using a phosphorylated active-site intermediate.</text>
</comment>
<dbReference type="PRINTS" id="PR01243">
    <property type="entry name" value="NUCDPKINASE"/>
</dbReference>
<dbReference type="InterPro" id="IPR036850">
    <property type="entry name" value="NDK-like_dom_sf"/>
</dbReference>
<evidence type="ECO:0000256" key="13">
    <source>
        <dbReference type="HAMAP-Rule" id="MF_00451"/>
    </source>
</evidence>
<name>A0A858PZ76_9RICK</name>
<accession>A0A858PZ76</accession>
<comment type="similarity">
    <text evidence="1 13 14 15">Belongs to the NDK family.</text>
</comment>
<evidence type="ECO:0000256" key="16">
    <source>
        <dbReference type="RuleBase" id="RU004013"/>
    </source>
</evidence>
<dbReference type="Proteomes" id="UP000500930">
    <property type="component" value="Chromosome"/>
</dbReference>
<evidence type="ECO:0000256" key="15">
    <source>
        <dbReference type="RuleBase" id="RU004011"/>
    </source>
</evidence>
<organism evidence="18 19">
    <name type="scientific">Anaplasma platys</name>
    <dbReference type="NCBI Taxonomy" id="949"/>
    <lineage>
        <taxon>Bacteria</taxon>
        <taxon>Pseudomonadati</taxon>
        <taxon>Pseudomonadota</taxon>
        <taxon>Alphaproteobacteria</taxon>
        <taxon>Rickettsiales</taxon>
        <taxon>Anaplasmataceae</taxon>
        <taxon>Anaplasma</taxon>
    </lineage>
</organism>
<dbReference type="Gene3D" id="3.30.70.141">
    <property type="entry name" value="Nucleoside diphosphate kinase-like domain"/>
    <property type="match status" value="1"/>
</dbReference>
<dbReference type="RefSeq" id="WP_169193495.1">
    <property type="nucleotide sequence ID" value="NZ_CP046391.1"/>
</dbReference>
<proteinExistence type="inferred from homology"/>
<evidence type="ECO:0000256" key="8">
    <source>
        <dbReference type="ARBA" id="ARBA00022741"/>
    </source>
</evidence>
<dbReference type="GO" id="GO:0005737">
    <property type="term" value="C:cytoplasm"/>
    <property type="evidence" value="ECO:0007669"/>
    <property type="project" value="UniProtKB-SubCell"/>
</dbReference>
<dbReference type="GO" id="GO:0006183">
    <property type="term" value="P:GTP biosynthetic process"/>
    <property type="evidence" value="ECO:0007669"/>
    <property type="project" value="UniProtKB-UniRule"/>
</dbReference>
<feature type="active site" description="Pros-phosphohistidine intermediate" evidence="13 14">
    <location>
        <position position="116"/>
    </location>
</feature>
<dbReference type="InterPro" id="IPR034907">
    <property type="entry name" value="NDK-like_dom"/>
</dbReference>
<evidence type="ECO:0000313" key="19">
    <source>
        <dbReference type="Proteomes" id="UP000500930"/>
    </source>
</evidence>
<evidence type="ECO:0000256" key="10">
    <source>
        <dbReference type="ARBA" id="ARBA00022840"/>
    </source>
</evidence>
<dbReference type="GO" id="GO:0006241">
    <property type="term" value="P:CTP biosynthetic process"/>
    <property type="evidence" value="ECO:0007669"/>
    <property type="project" value="UniProtKB-UniRule"/>
</dbReference>
<feature type="binding site" evidence="13 14">
    <location>
        <position position="103"/>
    </location>
    <ligand>
        <name>ATP</name>
        <dbReference type="ChEBI" id="CHEBI:30616"/>
    </ligand>
</feature>
<dbReference type="EMBL" id="CP046391">
    <property type="protein sequence ID" value="QJC27905.1"/>
    <property type="molecule type" value="Genomic_DNA"/>
</dbReference>
<evidence type="ECO:0000256" key="6">
    <source>
        <dbReference type="ARBA" id="ARBA00022679"/>
    </source>
</evidence>
<dbReference type="InterPro" id="IPR023005">
    <property type="entry name" value="Nucleoside_diP_kinase_AS"/>
</dbReference>
<feature type="binding site" evidence="13 14">
    <location>
        <position position="113"/>
    </location>
    <ligand>
        <name>ATP</name>
        <dbReference type="ChEBI" id="CHEBI:30616"/>
    </ligand>
</feature>
<evidence type="ECO:0000256" key="11">
    <source>
        <dbReference type="ARBA" id="ARBA00022842"/>
    </source>
</evidence>
<dbReference type="SMART" id="SM00562">
    <property type="entry name" value="NDK"/>
    <property type="match status" value="1"/>
</dbReference>
<protein>
    <recommendedName>
        <fullName evidence="3 13">Nucleoside diphosphate kinase</fullName>
        <shortName evidence="13">NDK</shortName>
        <shortName evidence="13">NDP kinase</shortName>
        <ecNumber evidence="2 13">2.7.4.6</ecNumber>
    </recommendedName>
    <alternativeName>
        <fullName evidence="13">Nucleoside-2-P kinase</fullName>
    </alternativeName>
</protein>
<dbReference type="PROSITE" id="PS51374">
    <property type="entry name" value="NDPK_LIKE"/>
    <property type="match status" value="1"/>
</dbReference>
<dbReference type="PANTHER" id="PTHR46161:SF3">
    <property type="entry name" value="NUCLEOSIDE DIPHOSPHATE KINASE DDB_G0292928-RELATED"/>
    <property type="match status" value="1"/>
</dbReference>
<dbReference type="EC" id="2.7.4.6" evidence="2 13"/>
<evidence type="ECO:0000313" key="18">
    <source>
        <dbReference type="EMBL" id="QJC27905.1"/>
    </source>
</evidence>
<evidence type="ECO:0000256" key="7">
    <source>
        <dbReference type="ARBA" id="ARBA00022723"/>
    </source>
</evidence>
<evidence type="ECO:0000256" key="2">
    <source>
        <dbReference type="ARBA" id="ARBA00012966"/>
    </source>
</evidence>
<dbReference type="GO" id="GO:0004550">
    <property type="term" value="F:nucleoside diphosphate kinase activity"/>
    <property type="evidence" value="ECO:0007669"/>
    <property type="project" value="UniProtKB-UniRule"/>
</dbReference>
<keyword evidence="12 13" id="KW-0546">Nucleotide metabolism</keyword>
<dbReference type="NCBIfam" id="NF001908">
    <property type="entry name" value="PRK00668.1"/>
    <property type="match status" value="1"/>
</dbReference>